<protein>
    <submittedName>
        <fullName evidence="5">Uncharacterized protein</fullName>
    </submittedName>
</protein>
<keyword evidence="1 3" id="KW-0853">WD repeat</keyword>
<dbReference type="AlphaFoldDB" id="A0A8H7R1Q4"/>
<feature type="compositionally biased region" description="Low complexity" evidence="4">
    <location>
        <begin position="371"/>
        <end position="385"/>
    </location>
</feature>
<name>A0A8H7R1Q4_9FUNG</name>
<dbReference type="SMART" id="SM00320">
    <property type="entry name" value="WD40"/>
    <property type="match status" value="3"/>
</dbReference>
<dbReference type="InterPro" id="IPR001680">
    <property type="entry name" value="WD40_rpt"/>
</dbReference>
<dbReference type="InterPro" id="IPR036322">
    <property type="entry name" value="WD40_repeat_dom_sf"/>
</dbReference>
<dbReference type="SUPFAM" id="SSF50978">
    <property type="entry name" value="WD40 repeat-like"/>
    <property type="match status" value="1"/>
</dbReference>
<feature type="repeat" description="WD" evidence="3">
    <location>
        <begin position="215"/>
        <end position="257"/>
    </location>
</feature>
<evidence type="ECO:0000313" key="6">
    <source>
        <dbReference type="Proteomes" id="UP000603453"/>
    </source>
</evidence>
<dbReference type="PROSITE" id="PS00678">
    <property type="entry name" value="WD_REPEATS_1"/>
    <property type="match status" value="1"/>
</dbReference>
<accession>A0A8H7R1Q4</accession>
<dbReference type="PROSITE" id="PS50294">
    <property type="entry name" value="WD_REPEATS_REGION"/>
    <property type="match status" value="1"/>
</dbReference>
<proteinExistence type="predicted"/>
<dbReference type="Pfam" id="PF00400">
    <property type="entry name" value="WD40"/>
    <property type="match status" value="2"/>
</dbReference>
<evidence type="ECO:0000256" key="4">
    <source>
        <dbReference type="SAM" id="MobiDB-lite"/>
    </source>
</evidence>
<feature type="region of interest" description="Disordered" evidence="4">
    <location>
        <begin position="1"/>
        <end position="26"/>
    </location>
</feature>
<evidence type="ECO:0000313" key="5">
    <source>
        <dbReference type="EMBL" id="KAG2202781.1"/>
    </source>
</evidence>
<sequence length="429" mass="48046">MDTSRNTHYSSYPYQQQRAAQDTVQPPSKEIYQYDAPWLTYALDWCKTPIEQKSFRLAVGSFIEDSNNKLQIISRTDLLENNGSIDQRNDFTPVAEADSYYPITKVLWEPRKSDARSSDLLATTGDILRIWELVDDPGYGQTNSINSSSRANNLPGHQQRLVKKAELVNMKQSDFCAPLTSFDWNETDPSLVVTSSIDTTCTVWNVETNQAKTQLIAHDSDVYDVAFMHGSADTFASVGADGSVRLFDLRSLEHSTILYEAQQPPPTANSSTRDRMTSNSTVPLLRLQFSRMNSNLLATFHMDSAIVQILDIRYPSAPVAELSKSHSGSINCLSWSPTESGQIATGGDDSQVLVWNINQQSSTNDSRSYYHHQQQNSQQQRYTHQPPRSVQDPLLAYVADAEVNSLTWSKSAPEWIGVGFGKTIQALRV</sequence>
<gene>
    <name evidence="5" type="ORF">INT47_004805</name>
</gene>
<organism evidence="5 6">
    <name type="scientific">Mucor saturninus</name>
    <dbReference type="NCBI Taxonomy" id="64648"/>
    <lineage>
        <taxon>Eukaryota</taxon>
        <taxon>Fungi</taxon>
        <taxon>Fungi incertae sedis</taxon>
        <taxon>Mucoromycota</taxon>
        <taxon>Mucoromycotina</taxon>
        <taxon>Mucoromycetes</taxon>
        <taxon>Mucorales</taxon>
        <taxon>Mucorineae</taxon>
        <taxon>Mucoraceae</taxon>
        <taxon>Mucor</taxon>
    </lineage>
</organism>
<dbReference type="Proteomes" id="UP000603453">
    <property type="component" value="Unassembled WGS sequence"/>
</dbReference>
<dbReference type="PROSITE" id="PS50082">
    <property type="entry name" value="WD_REPEATS_2"/>
    <property type="match status" value="2"/>
</dbReference>
<comment type="caution">
    <text evidence="5">The sequence shown here is derived from an EMBL/GenBank/DDBJ whole genome shotgun (WGS) entry which is preliminary data.</text>
</comment>
<dbReference type="OrthoDB" id="1284551at2759"/>
<evidence type="ECO:0000256" key="3">
    <source>
        <dbReference type="PROSITE-ProRule" id="PRU00221"/>
    </source>
</evidence>
<dbReference type="InterPro" id="IPR015943">
    <property type="entry name" value="WD40/YVTN_repeat-like_dom_sf"/>
</dbReference>
<dbReference type="EMBL" id="JAEPRD010000057">
    <property type="protein sequence ID" value="KAG2202781.1"/>
    <property type="molecule type" value="Genomic_DNA"/>
</dbReference>
<feature type="region of interest" description="Disordered" evidence="4">
    <location>
        <begin position="363"/>
        <end position="386"/>
    </location>
</feature>
<dbReference type="Gene3D" id="2.130.10.10">
    <property type="entry name" value="YVTN repeat-like/Quinoprotein amine dehydrogenase"/>
    <property type="match status" value="1"/>
</dbReference>
<dbReference type="InterPro" id="IPR045159">
    <property type="entry name" value="DCAF7-like"/>
</dbReference>
<dbReference type="InterPro" id="IPR019775">
    <property type="entry name" value="WD40_repeat_CS"/>
</dbReference>
<dbReference type="PANTHER" id="PTHR19919">
    <property type="entry name" value="WD REPEAT CONTAINING PROTEIN"/>
    <property type="match status" value="1"/>
</dbReference>
<keyword evidence="2" id="KW-0677">Repeat</keyword>
<keyword evidence="6" id="KW-1185">Reference proteome</keyword>
<evidence type="ECO:0000256" key="1">
    <source>
        <dbReference type="ARBA" id="ARBA00022574"/>
    </source>
</evidence>
<evidence type="ECO:0000256" key="2">
    <source>
        <dbReference type="ARBA" id="ARBA00022737"/>
    </source>
</evidence>
<reference evidence="5" key="1">
    <citation type="submission" date="2020-12" db="EMBL/GenBank/DDBJ databases">
        <title>Metabolic potential, ecology and presence of endohyphal bacteria is reflected in genomic diversity of Mucoromycotina.</title>
        <authorList>
            <person name="Muszewska A."/>
            <person name="Okrasinska A."/>
            <person name="Steczkiewicz K."/>
            <person name="Drgas O."/>
            <person name="Orlowska M."/>
            <person name="Perlinska-Lenart U."/>
            <person name="Aleksandrzak-Piekarczyk T."/>
            <person name="Szatraj K."/>
            <person name="Zielenkiewicz U."/>
            <person name="Pilsyk S."/>
            <person name="Malc E."/>
            <person name="Mieczkowski P."/>
            <person name="Kruszewska J.S."/>
            <person name="Biernat P."/>
            <person name="Pawlowska J."/>
        </authorList>
    </citation>
    <scope>NUCLEOTIDE SEQUENCE</scope>
    <source>
        <strain evidence="5">WA0000017839</strain>
    </source>
</reference>
<feature type="repeat" description="WD" evidence="3">
    <location>
        <begin position="323"/>
        <end position="365"/>
    </location>
</feature>